<dbReference type="PIRSF" id="PIRSF037677">
    <property type="entry name" value="DNA_mis_repair_Msh6"/>
    <property type="match status" value="1"/>
</dbReference>
<dbReference type="NCBIfam" id="NF003810">
    <property type="entry name" value="PRK05399.1"/>
    <property type="match status" value="1"/>
</dbReference>
<dbReference type="InterPro" id="IPR016151">
    <property type="entry name" value="DNA_mismatch_repair_MutS_N"/>
</dbReference>
<dbReference type="GO" id="GO:0005524">
    <property type="term" value="F:ATP binding"/>
    <property type="evidence" value="ECO:0007669"/>
    <property type="project" value="InterPro"/>
</dbReference>
<dbReference type="Pfam" id="PF05192">
    <property type="entry name" value="MutS_III"/>
    <property type="match status" value="1"/>
</dbReference>
<dbReference type="KEGG" id="slr:L21SP2_1819"/>
<dbReference type="InterPro" id="IPR007696">
    <property type="entry name" value="DNA_mismatch_repair_MutS_core"/>
</dbReference>
<dbReference type="InterPro" id="IPR007860">
    <property type="entry name" value="DNA_mmatch_repair_MutS_con_dom"/>
</dbReference>
<evidence type="ECO:0000313" key="3">
    <source>
        <dbReference type="Proteomes" id="UP000018680"/>
    </source>
</evidence>
<dbReference type="eggNOG" id="COG0249">
    <property type="taxonomic scope" value="Bacteria"/>
</dbReference>
<dbReference type="SMART" id="SM00533">
    <property type="entry name" value="MUTSd"/>
    <property type="match status" value="1"/>
</dbReference>
<reference evidence="2 3" key="1">
    <citation type="journal article" date="2015" name="Stand. Genomic Sci.">
        <title>Complete genome sequence and description of Salinispira pacifica gen. nov., sp. nov., a novel spirochaete isolated form a hypersaline microbial mat.</title>
        <authorList>
            <person name="Ben Hania W."/>
            <person name="Joseph M."/>
            <person name="Schumann P."/>
            <person name="Bunk B."/>
            <person name="Fiebig A."/>
            <person name="Sproer C."/>
            <person name="Klenk H.P."/>
            <person name="Fardeau M.L."/>
            <person name="Spring S."/>
        </authorList>
    </citation>
    <scope>NUCLEOTIDE SEQUENCE [LARGE SCALE GENOMIC DNA]</scope>
    <source>
        <strain evidence="2 3">L21-RPul-D2</strain>
    </source>
</reference>
<dbReference type="InterPro" id="IPR017261">
    <property type="entry name" value="DNA_mismatch_repair_MutS/MSH"/>
</dbReference>
<gene>
    <name evidence="2" type="ORF">L21SP2_1819</name>
</gene>
<dbReference type="STRING" id="1307761.L21SP2_1819"/>
<keyword evidence="3" id="KW-1185">Reference proteome</keyword>
<sequence>MMQQYERIKSSHRDKILFFRLGDFYEMFKTDAKEASRVLGLTLTARNGIPMCGIPFHAASSYIPKLLEAGKKVAICEQTKMPEGGKGIAERQVVEILTPGTVFDEEFLKTGDHNFIASFSASESDPGRLSFSCIDVSTGNLILNSFASADMKSGLLRELARYNPREILIQETLFQSYPWLNQELGRSSLIINRFPDWHYSGSNGYGLLCDIMSLQNLKSYGLEPSNPELDSLSPLLQYVEENAGRKIRHINSLRVVQDDDHMLIDNNSQKNLELIRNTSDGSENQSLFTIINQTRTSMGRRLLKQWILEPLVDVSEIRRRQDFVELLYHDQLLLNRCRDILGKALDLPRLSARVAMEKAHPKDMKAIQNSLHSQLNLYELLHHSPLAEIFNAGSIPELKRAADMIGDAILDDPPTQINEGGIIRRGYDALVDELTDTESNAQDLLDAYLAREKELSGIGNLKIKFNKVVGYFLEVSKAQVKNIPCHFEPRQSLVNADRYTTAELQELAQRISSSRDQRMQREQELFIQLRNKVGEQLPVLQEAGEILAALDCIQSFAYQATLKGYTRPEMIEKQLMEIQGGGIRWWKHFWKTPPLFPTTPGSAETATIIFISSPVRIWPEKVRSCGKTP</sequence>
<evidence type="ECO:0000259" key="1">
    <source>
        <dbReference type="SMART" id="SM00533"/>
    </source>
</evidence>
<dbReference type="Pfam" id="PF05188">
    <property type="entry name" value="MutS_II"/>
    <property type="match status" value="1"/>
</dbReference>
<proteinExistence type="predicted"/>
<dbReference type="SUPFAM" id="SSF48334">
    <property type="entry name" value="DNA repair protein MutS, domain III"/>
    <property type="match status" value="1"/>
</dbReference>
<dbReference type="GO" id="GO:0006298">
    <property type="term" value="P:mismatch repair"/>
    <property type="evidence" value="ECO:0007669"/>
    <property type="project" value="InterPro"/>
</dbReference>
<name>V5WI23_9SPIO</name>
<protein>
    <submittedName>
        <fullName evidence="2">DNA mismatch repair protein MutS</fullName>
    </submittedName>
</protein>
<dbReference type="GO" id="GO:0005829">
    <property type="term" value="C:cytosol"/>
    <property type="evidence" value="ECO:0007669"/>
    <property type="project" value="TreeGrafter"/>
</dbReference>
<dbReference type="InterPro" id="IPR007695">
    <property type="entry name" value="DNA_mismatch_repair_MutS-lik_N"/>
</dbReference>
<dbReference type="InterPro" id="IPR036678">
    <property type="entry name" value="MutS_con_dom_sf"/>
</dbReference>
<dbReference type="PANTHER" id="PTHR11361">
    <property type="entry name" value="DNA MISMATCH REPAIR PROTEIN MUTS FAMILY MEMBER"/>
    <property type="match status" value="1"/>
</dbReference>
<dbReference type="SUPFAM" id="SSF53150">
    <property type="entry name" value="DNA repair protein MutS, domain II"/>
    <property type="match status" value="1"/>
</dbReference>
<dbReference type="Pfam" id="PF05190">
    <property type="entry name" value="MutS_IV"/>
    <property type="match status" value="1"/>
</dbReference>
<dbReference type="PATRIC" id="fig|1307761.3.peg.1813"/>
<dbReference type="Pfam" id="PF01624">
    <property type="entry name" value="MutS_I"/>
    <property type="match status" value="1"/>
</dbReference>
<dbReference type="Gene3D" id="3.30.420.110">
    <property type="entry name" value="MutS, connector domain"/>
    <property type="match status" value="1"/>
</dbReference>
<dbReference type="InterPro" id="IPR045076">
    <property type="entry name" value="MutS"/>
</dbReference>
<dbReference type="PANTHER" id="PTHR11361:SF34">
    <property type="entry name" value="DNA MISMATCH REPAIR PROTEIN MSH1, MITOCHONDRIAL"/>
    <property type="match status" value="1"/>
</dbReference>
<dbReference type="InterPro" id="IPR007861">
    <property type="entry name" value="DNA_mismatch_repair_MutS_clamp"/>
</dbReference>
<dbReference type="Gene3D" id="1.10.1420.10">
    <property type="match status" value="2"/>
</dbReference>
<dbReference type="InterPro" id="IPR036187">
    <property type="entry name" value="DNA_mismatch_repair_MutS_sf"/>
</dbReference>
<dbReference type="GO" id="GO:0030983">
    <property type="term" value="F:mismatched DNA binding"/>
    <property type="evidence" value="ECO:0007669"/>
    <property type="project" value="InterPro"/>
</dbReference>
<organism evidence="2 3">
    <name type="scientific">Salinispira pacifica</name>
    <dbReference type="NCBI Taxonomy" id="1307761"/>
    <lineage>
        <taxon>Bacteria</taxon>
        <taxon>Pseudomonadati</taxon>
        <taxon>Spirochaetota</taxon>
        <taxon>Spirochaetia</taxon>
        <taxon>Spirochaetales</taxon>
        <taxon>Spirochaetaceae</taxon>
        <taxon>Salinispira</taxon>
    </lineage>
</organism>
<dbReference type="Proteomes" id="UP000018680">
    <property type="component" value="Chromosome"/>
</dbReference>
<dbReference type="SUPFAM" id="SSF55271">
    <property type="entry name" value="DNA repair protein MutS, domain I"/>
    <property type="match status" value="1"/>
</dbReference>
<feature type="domain" description="DNA mismatch repair protein MutS core" evidence="1">
    <location>
        <begin position="282"/>
        <end position="586"/>
    </location>
</feature>
<dbReference type="HOGENOM" id="CLU_002472_9_2_12"/>
<evidence type="ECO:0000313" key="2">
    <source>
        <dbReference type="EMBL" id="AHC15194.1"/>
    </source>
</evidence>
<dbReference type="AlphaFoldDB" id="V5WI23"/>
<dbReference type="GO" id="GO:0140664">
    <property type="term" value="F:ATP-dependent DNA damage sensor activity"/>
    <property type="evidence" value="ECO:0007669"/>
    <property type="project" value="InterPro"/>
</dbReference>
<accession>V5WI23</accession>
<dbReference type="EMBL" id="CP006939">
    <property type="protein sequence ID" value="AHC15194.1"/>
    <property type="molecule type" value="Genomic_DNA"/>
</dbReference>
<dbReference type="Gene3D" id="3.40.1170.10">
    <property type="entry name" value="DNA repair protein MutS, domain I"/>
    <property type="match status" value="1"/>
</dbReference>